<dbReference type="EMBL" id="RBNJ01006496">
    <property type="protein sequence ID" value="RUS28544.1"/>
    <property type="molecule type" value="Genomic_DNA"/>
</dbReference>
<dbReference type="AlphaFoldDB" id="A0A433QFL3"/>
<organism evidence="2 3">
    <name type="scientific">Jimgerdemannia flammicorona</name>
    <dbReference type="NCBI Taxonomy" id="994334"/>
    <lineage>
        <taxon>Eukaryota</taxon>
        <taxon>Fungi</taxon>
        <taxon>Fungi incertae sedis</taxon>
        <taxon>Mucoromycota</taxon>
        <taxon>Mucoromycotina</taxon>
        <taxon>Endogonomycetes</taxon>
        <taxon>Endogonales</taxon>
        <taxon>Endogonaceae</taxon>
        <taxon>Jimgerdemannia</taxon>
    </lineage>
</organism>
<comment type="caution">
    <text evidence="2">The sequence shown here is derived from an EMBL/GenBank/DDBJ whole genome shotgun (WGS) entry which is preliminary data.</text>
</comment>
<feature type="transmembrane region" description="Helical" evidence="1">
    <location>
        <begin position="21"/>
        <end position="41"/>
    </location>
</feature>
<protein>
    <submittedName>
        <fullName evidence="2">Uncharacterized protein</fullName>
    </submittedName>
</protein>
<keyword evidence="1" id="KW-1133">Transmembrane helix</keyword>
<keyword evidence="1" id="KW-0812">Transmembrane</keyword>
<name>A0A433QFL3_9FUNG</name>
<evidence type="ECO:0000256" key="1">
    <source>
        <dbReference type="SAM" id="Phobius"/>
    </source>
</evidence>
<sequence>MSDSILDSLFVVNNSHDIPDLATPIVVFYAVPFAMNFMVVLEETLKNPKFVDWFHDNPKVVSVFIMLAVTDVEMLRVLDSEIGGLKIVSYYPNL</sequence>
<proteinExistence type="predicted"/>
<dbReference type="Proteomes" id="UP000274822">
    <property type="component" value="Unassembled WGS sequence"/>
</dbReference>
<evidence type="ECO:0000313" key="3">
    <source>
        <dbReference type="Proteomes" id="UP000274822"/>
    </source>
</evidence>
<reference evidence="2 3" key="1">
    <citation type="journal article" date="2018" name="New Phytol.">
        <title>Phylogenomics of Endogonaceae and evolution of mycorrhizas within Mucoromycota.</title>
        <authorList>
            <person name="Chang Y."/>
            <person name="Desiro A."/>
            <person name="Na H."/>
            <person name="Sandor L."/>
            <person name="Lipzen A."/>
            <person name="Clum A."/>
            <person name="Barry K."/>
            <person name="Grigoriev I.V."/>
            <person name="Martin F.M."/>
            <person name="Stajich J.E."/>
            <person name="Smith M.E."/>
            <person name="Bonito G."/>
            <person name="Spatafora J.W."/>
        </authorList>
    </citation>
    <scope>NUCLEOTIDE SEQUENCE [LARGE SCALE GENOMIC DNA]</scope>
    <source>
        <strain evidence="2 3">AD002</strain>
    </source>
</reference>
<gene>
    <name evidence="2" type="ORF">BC938DRAFT_481763</name>
</gene>
<evidence type="ECO:0000313" key="2">
    <source>
        <dbReference type="EMBL" id="RUS28544.1"/>
    </source>
</evidence>
<keyword evidence="1" id="KW-0472">Membrane</keyword>
<keyword evidence="3" id="KW-1185">Reference proteome</keyword>
<accession>A0A433QFL3</accession>